<evidence type="ECO:0000313" key="1">
    <source>
        <dbReference type="EMBL" id="GAI11995.1"/>
    </source>
</evidence>
<sequence>VDDIMLNGTGMPGPFSAGKRKYEKWTKMLNKLAEQIGKEYLRPCKLLESGNFIKMRK</sequence>
<protein>
    <submittedName>
        <fullName evidence="1">Uncharacterized protein</fullName>
    </submittedName>
</protein>
<proteinExistence type="predicted"/>
<feature type="non-terminal residue" evidence="1">
    <location>
        <position position="1"/>
    </location>
</feature>
<dbReference type="EMBL" id="BARV01007733">
    <property type="protein sequence ID" value="GAI11995.1"/>
    <property type="molecule type" value="Genomic_DNA"/>
</dbReference>
<organism evidence="1">
    <name type="scientific">marine sediment metagenome</name>
    <dbReference type="NCBI Taxonomy" id="412755"/>
    <lineage>
        <taxon>unclassified sequences</taxon>
        <taxon>metagenomes</taxon>
        <taxon>ecological metagenomes</taxon>
    </lineage>
</organism>
<dbReference type="AlphaFoldDB" id="X1MBF3"/>
<accession>X1MBF3</accession>
<gene>
    <name evidence="1" type="ORF">S06H3_15697</name>
</gene>
<reference evidence="1" key="1">
    <citation type="journal article" date="2014" name="Front. Microbiol.">
        <title>High frequency of phylogenetically diverse reductive dehalogenase-homologous genes in deep subseafloor sedimentary metagenomes.</title>
        <authorList>
            <person name="Kawai M."/>
            <person name="Futagami T."/>
            <person name="Toyoda A."/>
            <person name="Takaki Y."/>
            <person name="Nishi S."/>
            <person name="Hori S."/>
            <person name="Arai W."/>
            <person name="Tsubouchi T."/>
            <person name="Morono Y."/>
            <person name="Uchiyama I."/>
            <person name="Ito T."/>
            <person name="Fujiyama A."/>
            <person name="Inagaki F."/>
            <person name="Takami H."/>
        </authorList>
    </citation>
    <scope>NUCLEOTIDE SEQUENCE</scope>
    <source>
        <strain evidence="1">Expedition CK06-06</strain>
    </source>
</reference>
<comment type="caution">
    <text evidence="1">The sequence shown here is derived from an EMBL/GenBank/DDBJ whole genome shotgun (WGS) entry which is preliminary data.</text>
</comment>
<name>X1MBF3_9ZZZZ</name>